<evidence type="ECO:0000313" key="3">
    <source>
        <dbReference type="Proteomes" id="UP001432312"/>
    </source>
</evidence>
<proteinExistence type="predicted"/>
<organism evidence="2 3">
    <name type="scientific">Streptomyces erythrochromogenes</name>
    <dbReference type="NCBI Taxonomy" id="285574"/>
    <lineage>
        <taxon>Bacteria</taxon>
        <taxon>Bacillati</taxon>
        <taxon>Actinomycetota</taxon>
        <taxon>Actinomycetes</taxon>
        <taxon>Kitasatosporales</taxon>
        <taxon>Streptomycetaceae</taxon>
        <taxon>Streptomyces</taxon>
    </lineage>
</organism>
<name>A0ABZ1Q8C6_9ACTN</name>
<feature type="compositionally biased region" description="Polar residues" evidence="1">
    <location>
        <begin position="12"/>
        <end position="21"/>
    </location>
</feature>
<protein>
    <submittedName>
        <fullName evidence="2">Uncharacterized protein</fullName>
    </submittedName>
</protein>
<dbReference type="Proteomes" id="UP001432312">
    <property type="component" value="Chromosome"/>
</dbReference>
<feature type="region of interest" description="Disordered" evidence="1">
    <location>
        <begin position="1"/>
        <end position="54"/>
    </location>
</feature>
<reference evidence="2" key="1">
    <citation type="submission" date="2022-10" db="EMBL/GenBank/DDBJ databases">
        <title>The complete genomes of actinobacterial strains from the NBC collection.</title>
        <authorList>
            <person name="Joergensen T.S."/>
            <person name="Alvarez Arevalo M."/>
            <person name="Sterndorff E.B."/>
            <person name="Faurdal D."/>
            <person name="Vuksanovic O."/>
            <person name="Mourched A.-S."/>
            <person name="Charusanti P."/>
            <person name="Shaw S."/>
            <person name="Blin K."/>
            <person name="Weber T."/>
        </authorList>
    </citation>
    <scope>NUCLEOTIDE SEQUENCE</scope>
    <source>
        <strain evidence="2">NBC_00303</strain>
    </source>
</reference>
<dbReference type="GeneID" id="95496517"/>
<feature type="compositionally biased region" description="Basic and acidic residues" evidence="1">
    <location>
        <begin position="45"/>
        <end position="54"/>
    </location>
</feature>
<evidence type="ECO:0000256" key="1">
    <source>
        <dbReference type="SAM" id="MobiDB-lite"/>
    </source>
</evidence>
<dbReference type="EMBL" id="CP108036">
    <property type="protein sequence ID" value="WUN78941.1"/>
    <property type="molecule type" value="Genomic_DNA"/>
</dbReference>
<dbReference type="RefSeq" id="WP_328739173.1">
    <property type="nucleotide sequence ID" value="NZ_CP108036.1"/>
</dbReference>
<gene>
    <name evidence="2" type="ORF">OHA91_10755</name>
</gene>
<evidence type="ECO:0000313" key="2">
    <source>
        <dbReference type="EMBL" id="WUN78941.1"/>
    </source>
</evidence>
<keyword evidence="3" id="KW-1185">Reference proteome</keyword>
<accession>A0ABZ1Q8C6</accession>
<sequence>MSPAGGPEAAWTSRSHGTGSASRPGENADLLVAPPESLPDVQEPYDTHFTRSDP</sequence>